<accession>G5SUP5</accession>
<evidence type="ECO:0000313" key="2">
    <source>
        <dbReference type="Proteomes" id="UP000003598"/>
    </source>
</evidence>
<dbReference type="Proteomes" id="UP000003598">
    <property type="component" value="Unassembled WGS sequence"/>
</dbReference>
<reference evidence="1 2" key="1">
    <citation type="submission" date="2011-03" db="EMBL/GenBank/DDBJ databases">
        <authorList>
            <person name="Weinstock G."/>
            <person name="Sodergren E."/>
            <person name="Clifton S."/>
            <person name="Fulton L."/>
            <person name="Fulton B."/>
            <person name="Courtney L."/>
            <person name="Fronick C."/>
            <person name="Harrison M."/>
            <person name="Strong C."/>
            <person name="Farmer C."/>
            <person name="Delahaunty K."/>
            <person name="Markovic C."/>
            <person name="Hall O."/>
            <person name="Minx P."/>
            <person name="Tomlinson C."/>
            <person name="Mitreva M."/>
            <person name="Hou S."/>
            <person name="Chen J."/>
            <person name="Wollam A."/>
            <person name="Pepin K.H."/>
            <person name="Johnson M."/>
            <person name="Bhonagiri V."/>
            <person name="Zhang X."/>
            <person name="Suruliraj S."/>
            <person name="Warren W."/>
            <person name="Chinwalla A."/>
            <person name="Mardis E.R."/>
            <person name="Wilson R.K."/>
        </authorList>
    </citation>
    <scope>NUCLEOTIDE SEQUENCE [LARGE SCALE GENOMIC DNA]</scope>
    <source>
        <strain evidence="1 2">YIT 11840</strain>
    </source>
</reference>
<sequence>MPHRKTARTKKTKGIKRNAVAKIAHARIVRARRTARNVPDAAETKNAASAGIAGTKDIAVTTTITARTEGITTAGEAVAEAGVNPLPA</sequence>
<comment type="caution">
    <text evidence="1">The sequence shown here is derived from an EMBL/GenBank/DDBJ whole genome shotgun (WGS) entry which is preliminary data.</text>
</comment>
<keyword evidence="2" id="KW-1185">Reference proteome</keyword>
<dbReference type="EMBL" id="AFFY01000047">
    <property type="protein sequence ID" value="EHG98962.1"/>
    <property type="molecule type" value="Genomic_DNA"/>
</dbReference>
<proteinExistence type="predicted"/>
<protein>
    <submittedName>
        <fullName evidence="1">Uncharacterized protein</fullName>
    </submittedName>
</protein>
<gene>
    <name evidence="1" type="ORF">HMPREF9441_03106</name>
</gene>
<organism evidence="1 2">
    <name type="scientific">Paraprevotella clara YIT 11840</name>
    <dbReference type="NCBI Taxonomy" id="762968"/>
    <lineage>
        <taxon>Bacteria</taxon>
        <taxon>Pseudomonadati</taxon>
        <taxon>Bacteroidota</taxon>
        <taxon>Bacteroidia</taxon>
        <taxon>Bacteroidales</taxon>
        <taxon>Prevotellaceae</taxon>
        <taxon>Paraprevotella</taxon>
    </lineage>
</organism>
<dbReference type="STRING" id="762968.HMPREF9441_03106"/>
<evidence type="ECO:0000313" key="1">
    <source>
        <dbReference type="EMBL" id="EHG98962.1"/>
    </source>
</evidence>
<name>G5SUP5_9BACT</name>
<dbReference type="AlphaFoldDB" id="G5SUP5"/>
<dbReference type="HOGENOM" id="CLU_2466200_0_0_10"/>